<protein>
    <recommendedName>
        <fullName evidence="3">PGG domain-containing protein</fullName>
    </recommendedName>
</protein>
<feature type="transmembrane region" description="Helical" evidence="1">
    <location>
        <begin position="46"/>
        <end position="66"/>
    </location>
</feature>
<organism evidence="4 5">
    <name type="scientific">Citrus unshiu</name>
    <name type="common">Satsuma mandarin</name>
    <name type="synonym">Citrus nobilis var. unshiu</name>
    <dbReference type="NCBI Taxonomy" id="55188"/>
    <lineage>
        <taxon>Eukaryota</taxon>
        <taxon>Viridiplantae</taxon>
        <taxon>Streptophyta</taxon>
        <taxon>Embryophyta</taxon>
        <taxon>Tracheophyta</taxon>
        <taxon>Spermatophyta</taxon>
        <taxon>Magnoliopsida</taxon>
        <taxon>eudicotyledons</taxon>
        <taxon>Gunneridae</taxon>
        <taxon>Pentapetalae</taxon>
        <taxon>rosids</taxon>
        <taxon>malvids</taxon>
        <taxon>Sapindales</taxon>
        <taxon>Rutaceae</taxon>
        <taxon>Aurantioideae</taxon>
        <taxon>Citrus</taxon>
    </lineage>
</organism>
<dbReference type="STRING" id="55188.A0A2H5QKP1"/>
<evidence type="ECO:0000313" key="5">
    <source>
        <dbReference type="Proteomes" id="UP000236630"/>
    </source>
</evidence>
<name>A0A2H5QKP1_CITUN</name>
<dbReference type="PANTHER" id="PTHR24177">
    <property type="entry name" value="CASKIN"/>
    <property type="match status" value="1"/>
</dbReference>
<comment type="caution">
    <text evidence="4">The sequence shown here is derived from an EMBL/GenBank/DDBJ whole genome shotgun (WGS) entry which is preliminary data.</text>
</comment>
<dbReference type="Proteomes" id="UP000236630">
    <property type="component" value="Unassembled WGS sequence"/>
</dbReference>
<evidence type="ECO:0000256" key="2">
    <source>
        <dbReference type="SAM" id="SignalP"/>
    </source>
</evidence>
<evidence type="ECO:0000259" key="3">
    <source>
        <dbReference type="Pfam" id="PF13962"/>
    </source>
</evidence>
<reference evidence="4 5" key="1">
    <citation type="journal article" date="2017" name="Front. Genet.">
        <title>Draft sequencing of the heterozygous diploid genome of Satsuma (Citrus unshiu Marc.) using a hybrid assembly approach.</title>
        <authorList>
            <person name="Shimizu T."/>
            <person name="Tanizawa Y."/>
            <person name="Mochizuki T."/>
            <person name="Nagasaki H."/>
            <person name="Yoshioka T."/>
            <person name="Toyoda A."/>
            <person name="Fujiyama A."/>
            <person name="Kaminuma E."/>
            <person name="Nakamura Y."/>
        </authorList>
    </citation>
    <scope>NUCLEOTIDE SEQUENCE [LARGE SCALE GENOMIC DNA]</scope>
    <source>
        <strain evidence="5">cv. Miyagawa wase</strain>
    </source>
</reference>
<keyword evidence="2" id="KW-0732">Signal</keyword>
<keyword evidence="1" id="KW-0812">Transmembrane</keyword>
<keyword evidence="5" id="KW-1185">Reference proteome</keyword>
<dbReference type="Pfam" id="PF13962">
    <property type="entry name" value="PGG"/>
    <property type="match status" value="1"/>
</dbReference>
<dbReference type="EMBL" id="BDQV01000458">
    <property type="protein sequence ID" value="GAY65184.1"/>
    <property type="molecule type" value="Genomic_DNA"/>
</dbReference>
<feature type="transmembrane region" description="Helical" evidence="1">
    <location>
        <begin position="120"/>
        <end position="140"/>
    </location>
</feature>
<dbReference type="GO" id="GO:0016020">
    <property type="term" value="C:membrane"/>
    <property type="evidence" value="ECO:0007669"/>
    <property type="project" value="TreeGrafter"/>
</dbReference>
<evidence type="ECO:0000256" key="1">
    <source>
        <dbReference type="SAM" id="Phobius"/>
    </source>
</evidence>
<keyword evidence="1" id="KW-0472">Membrane</keyword>
<feature type="transmembrane region" description="Helical" evidence="1">
    <location>
        <begin position="87"/>
        <end position="114"/>
    </location>
</feature>
<accession>A0A2H5QKP1</accession>
<dbReference type="InterPro" id="IPR026961">
    <property type="entry name" value="PGG_dom"/>
</dbReference>
<sequence>MNERNGFILLSLAALVITVVLAAAFTVPGGSDSGGIPNLLIKLAFTIFAISDTLTLFSSITSVLMFSGILTSRYAEEDFLVLLPRKLIIGLTSLFFSIASMMVAFGATVFISLYHKWNLVFIPIALVGFVPVTLFALLQFTL</sequence>
<dbReference type="AlphaFoldDB" id="A0A2H5QKP1"/>
<feature type="domain" description="PGG" evidence="3">
    <location>
        <begin position="8"/>
        <end position="111"/>
    </location>
</feature>
<feature type="chain" id="PRO_5014131616" description="PGG domain-containing protein" evidence="2">
    <location>
        <begin position="23"/>
        <end position="142"/>
    </location>
</feature>
<proteinExistence type="predicted"/>
<feature type="signal peptide" evidence="2">
    <location>
        <begin position="1"/>
        <end position="22"/>
    </location>
</feature>
<evidence type="ECO:0000313" key="4">
    <source>
        <dbReference type="EMBL" id="GAY65184.1"/>
    </source>
</evidence>
<dbReference type="PANTHER" id="PTHR24177:SF365">
    <property type="entry name" value="ANKYRIN REPEAT-CONTAINING PROTEIN NPR4-LIKE ISOFORM X1"/>
    <property type="match status" value="1"/>
</dbReference>
<keyword evidence="1" id="KW-1133">Transmembrane helix</keyword>
<gene>
    <name evidence="4" type="ORF">CUMW_239260</name>
</gene>